<evidence type="ECO:0000256" key="3">
    <source>
        <dbReference type="ARBA" id="ARBA00023002"/>
    </source>
</evidence>
<dbReference type="GO" id="GO:0004735">
    <property type="term" value="F:pyrroline-5-carboxylate reductase activity"/>
    <property type="evidence" value="ECO:0007669"/>
    <property type="project" value="InterPro"/>
</dbReference>
<dbReference type="InterPro" id="IPR029036">
    <property type="entry name" value="P5CR_dimer"/>
</dbReference>
<dbReference type="SUPFAM" id="SSF51735">
    <property type="entry name" value="NAD(P)-binding Rossmann-fold domains"/>
    <property type="match status" value="1"/>
</dbReference>
<feature type="domain" description="Pyrroline-5-carboxylate reductase catalytic N-terminal" evidence="5">
    <location>
        <begin position="16"/>
        <end position="129"/>
    </location>
</feature>
<evidence type="ECO:0000313" key="8">
    <source>
        <dbReference type="Proteomes" id="UP000076632"/>
    </source>
</evidence>
<proteinExistence type="inferred from homology"/>
<dbReference type="RefSeq" id="XP_018187168.1">
    <property type="nucleotide sequence ID" value="XM_018330274.1"/>
</dbReference>
<dbReference type="Pfam" id="PF14748">
    <property type="entry name" value="P5CR_dimer"/>
    <property type="match status" value="1"/>
</dbReference>
<dbReference type="InterPro" id="IPR036291">
    <property type="entry name" value="NAD(P)-bd_dom_sf"/>
</dbReference>
<sequence>MPAQAQQGSGLTLTALGCGTMGIAVLSGVMAKLAELESQASASSEDVPKRLPTRFIACVRSEKSAKRIENDLSKHSASLDIMRNDNVKAVEQADIVLLGCKPYMVRDILGVEGMREALKGKLLLSMLAGVTVQQIEETLYGSASTGDPIAEGRCRAVRVMPNYAAFIQESMTVIETSTPPLSDESAALVAWIFNSVGKVVFLPPSGLDASTALAGSGPAFMTVILEAMADGGVAMGLPRAEAQLMAAQVMRGASGLVLNGEHPAVAKDKICSPGGCTIGGLTVLEERGVRGSVSRAVREATVVASQLGQGVRNVNGTRH</sequence>
<dbReference type="Proteomes" id="UP000076632">
    <property type="component" value="Unassembled WGS sequence"/>
</dbReference>
<dbReference type="OrthoDB" id="10263291at2759"/>
<gene>
    <name evidence="7" type="ORF">L228DRAFT_221608</name>
</gene>
<dbReference type="OMA" id="VWAVKPQ"/>
<organism evidence="7 8">
    <name type="scientific">Xylona heveae (strain CBS 132557 / TC161)</name>
    <dbReference type="NCBI Taxonomy" id="1328760"/>
    <lineage>
        <taxon>Eukaryota</taxon>
        <taxon>Fungi</taxon>
        <taxon>Dikarya</taxon>
        <taxon>Ascomycota</taxon>
        <taxon>Pezizomycotina</taxon>
        <taxon>Xylonomycetes</taxon>
        <taxon>Xylonales</taxon>
        <taxon>Xylonaceae</taxon>
        <taxon>Xylona</taxon>
    </lineage>
</organism>
<dbReference type="InParanoid" id="A0A165G101"/>
<dbReference type="STRING" id="1328760.A0A165G101"/>
<dbReference type="PANTHER" id="PTHR11645:SF0">
    <property type="entry name" value="PYRROLINE-5-CARBOXYLATE REDUCTASE 3"/>
    <property type="match status" value="1"/>
</dbReference>
<dbReference type="SUPFAM" id="SSF48179">
    <property type="entry name" value="6-phosphogluconate dehydrogenase C-terminal domain-like"/>
    <property type="match status" value="1"/>
</dbReference>
<dbReference type="GeneID" id="28895411"/>
<feature type="domain" description="Pyrroline-5-carboxylate reductase dimerisation" evidence="6">
    <location>
        <begin position="206"/>
        <end position="306"/>
    </location>
</feature>
<dbReference type="PIRSF" id="PIRSF000193">
    <property type="entry name" value="Pyrrol-5-carb_rd"/>
    <property type="match status" value="1"/>
</dbReference>
<feature type="binding site" evidence="4">
    <location>
        <position position="44"/>
    </location>
    <ligand>
        <name>NADP(+)</name>
        <dbReference type="ChEBI" id="CHEBI:58349"/>
    </ligand>
</feature>
<evidence type="ECO:0000256" key="4">
    <source>
        <dbReference type="PIRSR" id="PIRSR000193-1"/>
    </source>
</evidence>
<protein>
    <submittedName>
        <fullName evidence="7">Pyrroline-5-carboxylate reductase</fullName>
    </submittedName>
</protein>
<dbReference type="InterPro" id="IPR028939">
    <property type="entry name" value="P5C_Rdtase_cat_N"/>
</dbReference>
<dbReference type="InterPro" id="IPR000304">
    <property type="entry name" value="Pyrroline-COOH_reductase"/>
</dbReference>
<feature type="binding site" evidence="4">
    <location>
        <begin position="16"/>
        <end position="21"/>
    </location>
    <ligand>
        <name>NADP(+)</name>
        <dbReference type="ChEBI" id="CHEBI:58349"/>
    </ligand>
</feature>
<dbReference type="PANTHER" id="PTHR11645">
    <property type="entry name" value="PYRROLINE-5-CARBOXYLATE REDUCTASE"/>
    <property type="match status" value="1"/>
</dbReference>
<dbReference type="FunFam" id="1.10.3730.10:FF:000001">
    <property type="entry name" value="Pyrroline-5-carboxylate reductase"/>
    <property type="match status" value="1"/>
</dbReference>
<dbReference type="Gene3D" id="3.40.50.720">
    <property type="entry name" value="NAD(P)-binding Rossmann-like Domain"/>
    <property type="match status" value="1"/>
</dbReference>
<dbReference type="FunCoup" id="A0A165G101">
    <property type="interactions" value="435"/>
</dbReference>
<evidence type="ECO:0000256" key="2">
    <source>
        <dbReference type="ARBA" id="ARBA00022857"/>
    </source>
</evidence>
<dbReference type="Gene3D" id="1.10.3730.10">
    <property type="entry name" value="ProC C-terminal domain-like"/>
    <property type="match status" value="1"/>
</dbReference>
<evidence type="ECO:0000259" key="5">
    <source>
        <dbReference type="Pfam" id="PF03807"/>
    </source>
</evidence>
<evidence type="ECO:0000256" key="1">
    <source>
        <dbReference type="ARBA" id="ARBA00005525"/>
    </source>
</evidence>
<dbReference type="Pfam" id="PF03807">
    <property type="entry name" value="F420_oxidored"/>
    <property type="match status" value="1"/>
</dbReference>
<feature type="binding site" evidence="4">
    <location>
        <position position="86"/>
    </location>
    <ligand>
        <name>NADPH</name>
        <dbReference type="ChEBI" id="CHEBI:57783"/>
    </ligand>
</feature>
<dbReference type="InterPro" id="IPR008927">
    <property type="entry name" value="6-PGluconate_DH-like_C_sf"/>
</dbReference>
<dbReference type="EMBL" id="KV407460">
    <property type="protein sequence ID" value="KZF21613.1"/>
    <property type="molecule type" value="Genomic_DNA"/>
</dbReference>
<dbReference type="GO" id="GO:0055129">
    <property type="term" value="P:L-proline biosynthetic process"/>
    <property type="evidence" value="ECO:0007669"/>
    <property type="project" value="TreeGrafter"/>
</dbReference>
<name>A0A165G101_XYLHT</name>
<accession>A0A165G101</accession>
<reference evidence="7 8" key="1">
    <citation type="journal article" date="2016" name="Fungal Biol.">
        <title>The genome of Xylona heveae provides a window into fungal endophytism.</title>
        <authorList>
            <person name="Gazis R."/>
            <person name="Kuo A."/>
            <person name="Riley R."/>
            <person name="LaButti K."/>
            <person name="Lipzen A."/>
            <person name="Lin J."/>
            <person name="Amirebrahimi M."/>
            <person name="Hesse C.N."/>
            <person name="Spatafora J.W."/>
            <person name="Henrissat B."/>
            <person name="Hainaut M."/>
            <person name="Grigoriev I.V."/>
            <person name="Hibbett D.S."/>
        </authorList>
    </citation>
    <scope>NUCLEOTIDE SEQUENCE [LARGE SCALE GENOMIC DNA]</scope>
    <source>
        <strain evidence="7 8">TC161</strain>
    </source>
</reference>
<keyword evidence="2 4" id="KW-0521">NADP</keyword>
<keyword evidence="3" id="KW-0560">Oxidoreductase</keyword>
<keyword evidence="8" id="KW-1185">Reference proteome</keyword>
<dbReference type="HAMAP" id="MF_01925">
    <property type="entry name" value="P5C_reductase"/>
    <property type="match status" value="1"/>
</dbReference>
<comment type="similarity">
    <text evidence="1">Belongs to the pyrroline-5-carboxylate reductase family.</text>
</comment>
<evidence type="ECO:0000259" key="6">
    <source>
        <dbReference type="Pfam" id="PF14748"/>
    </source>
</evidence>
<dbReference type="NCBIfam" id="TIGR00112">
    <property type="entry name" value="proC"/>
    <property type="match status" value="1"/>
</dbReference>
<evidence type="ECO:0000313" key="7">
    <source>
        <dbReference type="EMBL" id="KZF21613.1"/>
    </source>
</evidence>
<dbReference type="AlphaFoldDB" id="A0A165G101"/>